<evidence type="ECO:0000313" key="8">
    <source>
        <dbReference type="Proteomes" id="UP000449906"/>
    </source>
</evidence>
<dbReference type="Gene3D" id="1.10.8.60">
    <property type="match status" value="1"/>
</dbReference>
<dbReference type="Pfam" id="PF14559">
    <property type="entry name" value="TPR_19"/>
    <property type="match status" value="1"/>
</dbReference>
<dbReference type="Proteomes" id="UP000449906">
    <property type="component" value="Unassembled WGS sequence"/>
</dbReference>
<keyword evidence="3" id="KW-0175">Coiled coil</keyword>
<keyword evidence="1 4" id="KW-0547">Nucleotide-binding</keyword>
<name>A0A7J5DSF1_NOCSI</name>
<organism evidence="7 8">
    <name type="scientific">Nocardioides simplex</name>
    <name type="common">Arthrobacter simplex</name>
    <dbReference type="NCBI Taxonomy" id="2045"/>
    <lineage>
        <taxon>Bacteria</taxon>
        <taxon>Bacillati</taxon>
        <taxon>Actinomycetota</taxon>
        <taxon>Actinomycetes</taxon>
        <taxon>Propionibacteriales</taxon>
        <taxon>Nocardioidaceae</taxon>
        <taxon>Pimelobacter</taxon>
    </lineage>
</organism>
<dbReference type="SUPFAM" id="SSF52540">
    <property type="entry name" value="P-loop containing nucleoside triphosphate hydrolases"/>
    <property type="match status" value="1"/>
</dbReference>
<evidence type="ECO:0000256" key="1">
    <source>
        <dbReference type="ARBA" id="ARBA00022741"/>
    </source>
</evidence>
<comment type="caution">
    <text evidence="7">The sequence shown here is derived from an EMBL/GenBank/DDBJ whole genome shotgun (WGS) entry which is preliminary data.</text>
</comment>
<sequence length="419" mass="44824">MTMEPVIAALRGALESDPDNHAVRSHLATLLLAAGRNEESLEHALRVLAAEPDNIAALRTASSAAWNAGDPARAASYGRLADALESTGPGAVAPPPTELDPAPPIPDTAEEVLLAWADTEAVVEPEIGALSPPTMTLADVGGLDEVKRRLELSFLAPMRNPALREQFGKSLRGGLLLWGPPGCGKTFIARALAGEMGASFYEVGLSDVLDMYIGNSERNLASIFDTARRNRPCVLFFDEIDALGQKRSNLRHGGAALRGVVNQMLAELDGATSDNEGIFVLAASNHPWDVDPALLRPGRFDRTLLVLPPDAAAREAILRFHLRDRPTEPIDTKALVKSSEGLSGADLALAVEQATEAAMEASITSGTLQPITNRQMVDALRSVRPSIGEWMETAKNFALYGNASGAYDELAAYLRKRRR</sequence>
<keyword evidence="2 4" id="KW-0067">ATP-binding</keyword>
<accession>A0A7J5DSF1</accession>
<evidence type="ECO:0000313" key="7">
    <source>
        <dbReference type="EMBL" id="KAB2807908.1"/>
    </source>
</evidence>
<dbReference type="FunFam" id="3.40.50.300:FF:001025">
    <property type="entry name" value="ATPase family, AAA domain-containing 2B"/>
    <property type="match status" value="1"/>
</dbReference>
<dbReference type="Gene3D" id="3.40.50.300">
    <property type="entry name" value="P-loop containing nucleotide triphosphate hydrolases"/>
    <property type="match status" value="1"/>
</dbReference>
<dbReference type="SMART" id="SM00382">
    <property type="entry name" value="AAA"/>
    <property type="match status" value="1"/>
</dbReference>
<dbReference type="Pfam" id="PF00004">
    <property type="entry name" value="AAA"/>
    <property type="match status" value="1"/>
</dbReference>
<protein>
    <submittedName>
        <fullName evidence="7">Tetratricopeptide repeat protein</fullName>
    </submittedName>
</protein>
<evidence type="ECO:0000256" key="3">
    <source>
        <dbReference type="ARBA" id="ARBA00023054"/>
    </source>
</evidence>
<dbReference type="PROSITE" id="PS00674">
    <property type="entry name" value="AAA"/>
    <property type="match status" value="1"/>
</dbReference>
<evidence type="ECO:0000256" key="2">
    <source>
        <dbReference type="ARBA" id="ARBA00022840"/>
    </source>
</evidence>
<dbReference type="PANTHER" id="PTHR23077">
    <property type="entry name" value="AAA-FAMILY ATPASE"/>
    <property type="match status" value="1"/>
</dbReference>
<evidence type="ECO:0000256" key="4">
    <source>
        <dbReference type="RuleBase" id="RU003651"/>
    </source>
</evidence>
<dbReference type="AlphaFoldDB" id="A0A7J5DSF1"/>
<feature type="domain" description="AAA+ ATPase" evidence="6">
    <location>
        <begin position="171"/>
        <end position="310"/>
    </location>
</feature>
<dbReference type="EMBL" id="WBVM01000004">
    <property type="protein sequence ID" value="KAB2807908.1"/>
    <property type="molecule type" value="Genomic_DNA"/>
</dbReference>
<dbReference type="InterPro" id="IPR003960">
    <property type="entry name" value="ATPase_AAA_CS"/>
</dbReference>
<dbReference type="GO" id="GO:0005524">
    <property type="term" value="F:ATP binding"/>
    <property type="evidence" value="ECO:0007669"/>
    <property type="project" value="UniProtKB-KW"/>
</dbReference>
<comment type="similarity">
    <text evidence="4">Belongs to the AAA ATPase family.</text>
</comment>
<dbReference type="InterPro" id="IPR003593">
    <property type="entry name" value="AAA+_ATPase"/>
</dbReference>
<dbReference type="Gene3D" id="1.25.40.10">
    <property type="entry name" value="Tetratricopeptide repeat domain"/>
    <property type="match status" value="1"/>
</dbReference>
<feature type="compositionally biased region" description="Pro residues" evidence="5">
    <location>
        <begin position="92"/>
        <end position="106"/>
    </location>
</feature>
<dbReference type="InterPro" id="IPR027417">
    <property type="entry name" value="P-loop_NTPase"/>
</dbReference>
<dbReference type="InterPro" id="IPR011990">
    <property type="entry name" value="TPR-like_helical_dom_sf"/>
</dbReference>
<reference evidence="7 8" key="1">
    <citation type="submission" date="2019-09" db="EMBL/GenBank/DDBJ databases">
        <title>Pimelobacter sp. isolated from Paulinella.</title>
        <authorList>
            <person name="Jeong S.E."/>
        </authorList>
    </citation>
    <scope>NUCLEOTIDE SEQUENCE [LARGE SCALE GENOMIC DNA]</scope>
    <source>
        <strain evidence="7 8">Pch-N</strain>
    </source>
</reference>
<evidence type="ECO:0000259" key="6">
    <source>
        <dbReference type="SMART" id="SM00382"/>
    </source>
</evidence>
<proteinExistence type="inferred from homology"/>
<dbReference type="InterPro" id="IPR050168">
    <property type="entry name" value="AAA_ATPase_domain"/>
</dbReference>
<dbReference type="InterPro" id="IPR003959">
    <property type="entry name" value="ATPase_AAA_core"/>
</dbReference>
<dbReference type="PANTHER" id="PTHR23077:SF171">
    <property type="entry name" value="NUCLEAR VALOSIN-CONTAINING PROTEIN-LIKE"/>
    <property type="match status" value="1"/>
</dbReference>
<dbReference type="SUPFAM" id="SSF48452">
    <property type="entry name" value="TPR-like"/>
    <property type="match status" value="1"/>
</dbReference>
<feature type="region of interest" description="Disordered" evidence="5">
    <location>
        <begin position="86"/>
        <end position="106"/>
    </location>
</feature>
<dbReference type="GO" id="GO:0016887">
    <property type="term" value="F:ATP hydrolysis activity"/>
    <property type="evidence" value="ECO:0007669"/>
    <property type="project" value="InterPro"/>
</dbReference>
<evidence type="ECO:0000256" key="5">
    <source>
        <dbReference type="SAM" id="MobiDB-lite"/>
    </source>
</evidence>
<gene>
    <name evidence="7" type="ORF">F9L07_24840</name>
</gene>